<accession>A0ABR9E1V3</accession>
<feature type="transmembrane region" description="Helical" evidence="1">
    <location>
        <begin position="5"/>
        <end position="25"/>
    </location>
</feature>
<keyword evidence="1" id="KW-1133">Transmembrane helix</keyword>
<reference evidence="2 3" key="1">
    <citation type="submission" date="2015-06" db="EMBL/GenBank/DDBJ databases">
        <title>Genome sequence of Pseudoalteromonas aliena.</title>
        <authorList>
            <person name="Xie B.-B."/>
            <person name="Rong J.-C."/>
            <person name="Qin Q.-L."/>
            <person name="Zhang Y.-Z."/>
        </authorList>
    </citation>
    <scope>NUCLEOTIDE SEQUENCE [LARGE SCALE GENOMIC DNA]</scope>
    <source>
        <strain evidence="2 3">SW19</strain>
    </source>
</reference>
<name>A0ABR9E1V3_9GAMM</name>
<dbReference type="Proteomes" id="UP000648482">
    <property type="component" value="Unassembled WGS sequence"/>
</dbReference>
<keyword evidence="1" id="KW-0472">Membrane</keyword>
<gene>
    <name evidence="2" type="ORF">PALI_a1165</name>
</gene>
<keyword evidence="1" id="KW-0812">Transmembrane</keyword>
<keyword evidence="3" id="KW-1185">Reference proteome</keyword>
<protein>
    <submittedName>
        <fullName evidence="2">Uncharacterized protein</fullName>
    </submittedName>
</protein>
<sequence length="61" mass="7567">MKKYWWLGFLGFIGFYKLPVIIDFFQGTGNWFVLINLLWFFWFLEFIPQKNKPEEDTPKDR</sequence>
<dbReference type="EMBL" id="AQGU01000025">
    <property type="protein sequence ID" value="MBE0359846.1"/>
    <property type="molecule type" value="Genomic_DNA"/>
</dbReference>
<organism evidence="2 3">
    <name type="scientific">Pseudoalteromonas aliena SW19</name>
    <dbReference type="NCBI Taxonomy" id="1314866"/>
    <lineage>
        <taxon>Bacteria</taxon>
        <taxon>Pseudomonadati</taxon>
        <taxon>Pseudomonadota</taxon>
        <taxon>Gammaproteobacteria</taxon>
        <taxon>Alteromonadales</taxon>
        <taxon>Pseudoalteromonadaceae</taxon>
        <taxon>Pseudoalteromonas</taxon>
    </lineage>
</organism>
<dbReference type="RefSeq" id="WP_193155794.1">
    <property type="nucleotide sequence ID" value="NZ_AQGU01000025.1"/>
</dbReference>
<evidence type="ECO:0000313" key="3">
    <source>
        <dbReference type="Proteomes" id="UP000648482"/>
    </source>
</evidence>
<comment type="caution">
    <text evidence="2">The sequence shown here is derived from an EMBL/GenBank/DDBJ whole genome shotgun (WGS) entry which is preliminary data.</text>
</comment>
<evidence type="ECO:0000313" key="2">
    <source>
        <dbReference type="EMBL" id="MBE0359846.1"/>
    </source>
</evidence>
<feature type="transmembrane region" description="Helical" evidence="1">
    <location>
        <begin position="31"/>
        <end position="47"/>
    </location>
</feature>
<proteinExistence type="predicted"/>
<evidence type="ECO:0000256" key="1">
    <source>
        <dbReference type="SAM" id="Phobius"/>
    </source>
</evidence>